<dbReference type="Proteomes" id="UP000245506">
    <property type="component" value="Unassembled WGS sequence"/>
</dbReference>
<keyword evidence="3" id="KW-1185">Reference proteome</keyword>
<organism evidence="2 3">
    <name type="scientific">Leucothrix arctica</name>
    <dbReference type="NCBI Taxonomy" id="1481894"/>
    <lineage>
        <taxon>Bacteria</taxon>
        <taxon>Pseudomonadati</taxon>
        <taxon>Pseudomonadota</taxon>
        <taxon>Gammaproteobacteria</taxon>
        <taxon>Thiotrichales</taxon>
        <taxon>Thiotrichaceae</taxon>
        <taxon>Leucothrix</taxon>
    </lineage>
</organism>
<dbReference type="AlphaFoldDB" id="A0A317C343"/>
<comment type="caution">
    <text evidence="2">The sequence shown here is derived from an EMBL/GenBank/DDBJ whole genome shotgun (WGS) entry which is preliminary data.</text>
</comment>
<gene>
    <name evidence="2" type="ORF">DKT75_20725</name>
</gene>
<keyword evidence="1" id="KW-0812">Transmembrane</keyword>
<feature type="transmembrane region" description="Helical" evidence="1">
    <location>
        <begin position="53"/>
        <end position="79"/>
    </location>
</feature>
<evidence type="ECO:0000313" key="2">
    <source>
        <dbReference type="EMBL" id="PWQ93116.1"/>
    </source>
</evidence>
<protein>
    <submittedName>
        <fullName evidence="2">Uncharacterized protein</fullName>
    </submittedName>
</protein>
<dbReference type="OrthoDB" id="7024329at2"/>
<keyword evidence="1" id="KW-1133">Transmembrane helix</keyword>
<reference evidence="2 3" key="1">
    <citation type="submission" date="2018-05" db="EMBL/GenBank/DDBJ databases">
        <title>Leucothrix arctica sp. nov., isolated from Arctic seawater.</title>
        <authorList>
            <person name="Choi A."/>
            <person name="Baek K."/>
        </authorList>
    </citation>
    <scope>NUCLEOTIDE SEQUENCE [LARGE SCALE GENOMIC DNA]</scope>
    <source>
        <strain evidence="2 3">IMCC9719</strain>
    </source>
</reference>
<sequence length="115" mass="12978">MDKVKCKSCQSNVIPRLWVMNGGWFHYRRNQHLCVICGVVMYESGGEVAFERIWLVSGVVGLVIFGIGGAILVVAAYLLKGKIRKVLQGLEDKKEIKGKFLKYFDSLRSIKGKEK</sequence>
<keyword evidence="1" id="KW-0472">Membrane</keyword>
<dbReference type="RefSeq" id="WP_109826655.1">
    <property type="nucleotide sequence ID" value="NZ_QGKL01000043.1"/>
</dbReference>
<dbReference type="EMBL" id="QGKL01000043">
    <property type="protein sequence ID" value="PWQ93116.1"/>
    <property type="molecule type" value="Genomic_DNA"/>
</dbReference>
<name>A0A317C343_9GAMM</name>
<evidence type="ECO:0000256" key="1">
    <source>
        <dbReference type="SAM" id="Phobius"/>
    </source>
</evidence>
<evidence type="ECO:0000313" key="3">
    <source>
        <dbReference type="Proteomes" id="UP000245506"/>
    </source>
</evidence>
<accession>A0A317C343</accession>
<proteinExistence type="predicted"/>